<evidence type="ECO:0000256" key="2">
    <source>
        <dbReference type="ARBA" id="ARBA00022723"/>
    </source>
</evidence>
<keyword evidence="2" id="KW-0479">Metal-binding</keyword>
<dbReference type="GO" id="GO:0006979">
    <property type="term" value="P:response to oxidative stress"/>
    <property type="evidence" value="ECO:0007669"/>
    <property type="project" value="TreeGrafter"/>
</dbReference>
<dbReference type="GO" id="GO:0046872">
    <property type="term" value="F:metal ion binding"/>
    <property type="evidence" value="ECO:0007669"/>
    <property type="project" value="UniProtKB-KW"/>
</dbReference>
<dbReference type="STRING" id="927083.DB32_001756"/>
<accession>A0A0F6YH52</accession>
<dbReference type="Pfam" id="PF01126">
    <property type="entry name" value="Heme_oxygenase"/>
    <property type="match status" value="1"/>
</dbReference>
<dbReference type="InterPro" id="IPR016053">
    <property type="entry name" value="Haem_Oase-like"/>
</dbReference>
<dbReference type="Gene3D" id="1.20.910.10">
    <property type="entry name" value="Heme oxygenase-like"/>
    <property type="match status" value="1"/>
</dbReference>
<dbReference type="Proteomes" id="UP000034883">
    <property type="component" value="Chromosome"/>
</dbReference>
<keyword evidence="3" id="KW-0408">Iron</keyword>
<evidence type="ECO:0000313" key="5">
    <source>
        <dbReference type="Proteomes" id="UP000034883"/>
    </source>
</evidence>
<dbReference type="PRINTS" id="PR00088">
    <property type="entry name" value="HAEMOXYGNASE"/>
</dbReference>
<dbReference type="PANTHER" id="PTHR10720:SF0">
    <property type="entry name" value="HEME OXYGENASE"/>
    <property type="match status" value="1"/>
</dbReference>
<dbReference type="CDD" id="cd19165">
    <property type="entry name" value="HemeO"/>
    <property type="match status" value="1"/>
</dbReference>
<dbReference type="PANTHER" id="PTHR10720">
    <property type="entry name" value="HEME OXYGENASE"/>
    <property type="match status" value="1"/>
</dbReference>
<dbReference type="GO" id="GO:0020037">
    <property type="term" value="F:heme binding"/>
    <property type="evidence" value="ECO:0007669"/>
    <property type="project" value="TreeGrafter"/>
</dbReference>
<dbReference type="SUPFAM" id="SSF48613">
    <property type="entry name" value="Heme oxygenase-like"/>
    <property type="match status" value="1"/>
</dbReference>
<dbReference type="InterPro" id="IPR002051">
    <property type="entry name" value="Haem_Oase"/>
</dbReference>
<dbReference type="InterPro" id="IPR016084">
    <property type="entry name" value="Haem_Oase-like_multi-hlx"/>
</dbReference>
<keyword evidence="1" id="KW-0349">Heme</keyword>
<dbReference type="EMBL" id="CP011125">
    <property type="protein sequence ID" value="AKF04607.1"/>
    <property type="molecule type" value="Genomic_DNA"/>
</dbReference>
<organism evidence="4 5">
    <name type="scientific">Sandaracinus amylolyticus</name>
    <dbReference type="NCBI Taxonomy" id="927083"/>
    <lineage>
        <taxon>Bacteria</taxon>
        <taxon>Pseudomonadati</taxon>
        <taxon>Myxococcota</taxon>
        <taxon>Polyangia</taxon>
        <taxon>Polyangiales</taxon>
        <taxon>Sandaracinaceae</taxon>
        <taxon>Sandaracinus</taxon>
    </lineage>
</organism>
<keyword evidence="5" id="KW-1185">Reference proteome</keyword>
<reference evidence="4 5" key="1">
    <citation type="submission" date="2015-03" db="EMBL/GenBank/DDBJ databases">
        <title>Genome assembly of Sandaracinus amylolyticus DSM 53668.</title>
        <authorList>
            <person name="Sharma G."/>
            <person name="Subramanian S."/>
        </authorList>
    </citation>
    <scope>NUCLEOTIDE SEQUENCE [LARGE SCALE GENOMIC DNA]</scope>
    <source>
        <strain evidence="4 5">DSM 53668</strain>
    </source>
</reference>
<dbReference type="RefSeq" id="WP_053231931.1">
    <property type="nucleotide sequence ID" value="NZ_CP011125.1"/>
</dbReference>
<dbReference type="GO" id="GO:0042167">
    <property type="term" value="P:heme catabolic process"/>
    <property type="evidence" value="ECO:0007669"/>
    <property type="project" value="TreeGrafter"/>
</dbReference>
<name>A0A0F6YH52_9BACT</name>
<evidence type="ECO:0000313" key="4">
    <source>
        <dbReference type="EMBL" id="AKF04607.1"/>
    </source>
</evidence>
<evidence type="ECO:0000256" key="1">
    <source>
        <dbReference type="ARBA" id="ARBA00022617"/>
    </source>
</evidence>
<dbReference type="GO" id="GO:0004392">
    <property type="term" value="F:heme oxygenase (decyclizing) activity"/>
    <property type="evidence" value="ECO:0007669"/>
    <property type="project" value="InterPro"/>
</dbReference>
<dbReference type="KEGG" id="samy:DB32_001756"/>
<dbReference type="GO" id="GO:0006788">
    <property type="term" value="P:heme oxidation"/>
    <property type="evidence" value="ECO:0007669"/>
    <property type="project" value="InterPro"/>
</dbReference>
<protein>
    <submittedName>
        <fullName evidence="4">Heme oxygenase</fullName>
    </submittedName>
</protein>
<dbReference type="AlphaFoldDB" id="A0A0F6YH52"/>
<gene>
    <name evidence="4" type="ORF">DB32_001756</name>
</gene>
<sequence length="216" mass="24262">MTALSARLRSETRREHVLAEATRLARAFFAGRLDAHAYALGLVRMEPVYEALETSLATSAEPLLRAFDRPELHRLAALRSDLAALGRPSPTTPNAYAARIRLVARDEPIALLGHFYVRYFADLSGGAVVGRVAPRLFRLPRGLEPAYFAFPAIEDRTAYKDELRAYLDAIPRMHHDVVVDEARRAFLLHRELVDALFDELERTSTPPRALVPDRPP</sequence>
<proteinExistence type="predicted"/>
<evidence type="ECO:0000256" key="3">
    <source>
        <dbReference type="ARBA" id="ARBA00023004"/>
    </source>
</evidence>